<dbReference type="EMBL" id="JAPDOD010000068">
    <property type="protein sequence ID" value="MDA0166518.1"/>
    <property type="molecule type" value="Genomic_DNA"/>
</dbReference>
<dbReference type="SUPFAM" id="SSF88946">
    <property type="entry name" value="Sigma2 domain of RNA polymerase sigma factors"/>
    <property type="match status" value="1"/>
</dbReference>
<dbReference type="InterPro" id="IPR000838">
    <property type="entry name" value="RNA_pol_sigma70_ECF_CS"/>
</dbReference>
<dbReference type="InterPro" id="IPR013249">
    <property type="entry name" value="RNA_pol_sigma70_r4_t2"/>
</dbReference>
<feature type="region of interest" description="Disordered" evidence="7">
    <location>
        <begin position="352"/>
        <end position="373"/>
    </location>
</feature>
<dbReference type="GO" id="GO:0016987">
    <property type="term" value="F:sigma factor activity"/>
    <property type="evidence" value="ECO:0007669"/>
    <property type="project" value="UniProtKB-KW"/>
</dbReference>
<dbReference type="PANTHER" id="PTHR43133:SF8">
    <property type="entry name" value="RNA POLYMERASE SIGMA FACTOR HI_1459-RELATED"/>
    <property type="match status" value="1"/>
</dbReference>
<dbReference type="Pfam" id="PF08281">
    <property type="entry name" value="Sigma70_r4_2"/>
    <property type="match status" value="1"/>
</dbReference>
<evidence type="ECO:0000259" key="9">
    <source>
        <dbReference type="Pfam" id="PF08281"/>
    </source>
</evidence>
<evidence type="ECO:0000313" key="10">
    <source>
        <dbReference type="EMBL" id="MDA0166518.1"/>
    </source>
</evidence>
<sequence>MTYARLTDERLAILAGAGDERALELLYERHSGALMSFCRHLLGTREEAEDVLQQTFVRALGALRSGTEPEHLRAWLFTIARNRALSVLAARREVSSDALEAVLDTEGLAEAVERRSELRALLADIACLPEPQRAALLLAELEDFPQRRIAEVLGTSESRVKALVFRARQALMADRAARAVPCGEIRAALAVASGPDLRRASLRRHLRQCAGCRAFQRGVATQRAALASVLPVSVPVGLLARVIAAGGAGGAGVAGGAAAGAGGAGAAHGASGAAAGGGGAGAAGVGAAGGAGVAGGAAATLVKVAVAVVLAGGTAAGTIAHVAGPTDARAQAAAPFRTVSATVTPTPTAVFVSATPSPVPDATGPTGGAERGKAGVLRRVLREAMRTRRRAGRLTVAERRAVRRAVARRWAARRLTPAQRRAARRASAK</sequence>
<evidence type="ECO:0000256" key="4">
    <source>
        <dbReference type="ARBA" id="ARBA00023125"/>
    </source>
</evidence>
<proteinExistence type="inferred from homology"/>
<name>A0A9X3N3P6_9ACTN</name>
<dbReference type="Gene3D" id="1.10.10.10">
    <property type="entry name" value="Winged helix-like DNA-binding domain superfamily/Winged helix DNA-binding domain"/>
    <property type="match status" value="1"/>
</dbReference>
<comment type="similarity">
    <text evidence="1 6">Belongs to the sigma-70 factor family. ECF subfamily.</text>
</comment>
<dbReference type="InterPro" id="IPR013325">
    <property type="entry name" value="RNA_pol_sigma_r2"/>
</dbReference>
<evidence type="ECO:0000256" key="2">
    <source>
        <dbReference type="ARBA" id="ARBA00023015"/>
    </source>
</evidence>
<dbReference type="InterPro" id="IPR013324">
    <property type="entry name" value="RNA_pol_sigma_r3/r4-like"/>
</dbReference>
<dbReference type="Pfam" id="PF04542">
    <property type="entry name" value="Sigma70_r2"/>
    <property type="match status" value="1"/>
</dbReference>
<keyword evidence="2 6" id="KW-0805">Transcription regulation</keyword>
<keyword evidence="5 6" id="KW-0804">Transcription</keyword>
<dbReference type="InterPro" id="IPR007627">
    <property type="entry name" value="RNA_pol_sigma70_r2"/>
</dbReference>
<dbReference type="InterPro" id="IPR036388">
    <property type="entry name" value="WH-like_DNA-bd_sf"/>
</dbReference>
<evidence type="ECO:0000256" key="7">
    <source>
        <dbReference type="SAM" id="MobiDB-lite"/>
    </source>
</evidence>
<keyword evidence="4 6" id="KW-0238">DNA-binding</keyword>
<dbReference type="CDD" id="cd06171">
    <property type="entry name" value="Sigma70_r4"/>
    <property type="match status" value="1"/>
</dbReference>
<keyword evidence="3 6" id="KW-0731">Sigma factor</keyword>
<accession>A0A9X3N3P6</accession>
<evidence type="ECO:0000256" key="3">
    <source>
        <dbReference type="ARBA" id="ARBA00023082"/>
    </source>
</evidence>
<dbReference type="GO" id="GO:0006352">
    <property type="term" value="P:DNA-templated transcription initiation"/>
    <property type="evidence" value="ECO:0007669"/>
    <property type="project" value="InterPro"/>
</dbReference>
<dbReference type="SUPFAM" id="SSF88659">
    <property type="entry name" value="Sigma3 and sigma4 domains of RNA polymerase sigma factors"/>
    <property type="match status" value="1"/>
</dbReference>
<evidence type="ECO:0000256" key="6">
    <source>
        <dbReference type="RuleBase" id="RU000716"/>
    </source>
</evidence>
<dbReference type="GO" id="GO:0003677">
    <property type="term" value="F:DNA binding"/>
    <property type="evidence" value="ECO:0007669"/>
    <property type="project" value="UniProtKB-KW"/>
</dbReference>
<evidence type="ECO:0000259" key="8">
    <source>
        <dbReference type="Pfam" id="PF04542"/>
    </source>
</evidence>
<reference evidence="10" key="1">
    <citation type="submission" date="2022-10" db="EMBL/GenBank/DDBJ databases">
        <title>The WGS of Solirubrobacter ginsenosidimutans DSM 21036.</title>
        <authorList>
            <person name="Jiang Z."/>
        </authorList>
    </citation>
    <scope>NUCLEOTIDE SEQUENCE</scope>
    <source>
        <strain evidence="10">DSM 21036</strain>
    </source>
</reference>
<keyword evidence="11" id="KW-1185">Reference proteome</keyword>
<feature type="domain" description="RNA polymerase sigma-70 region 2" evidence="8">
    <location>
        <begin position="26"/>
        <end position="92"/>
    </location>
</feature>
<feature type="domain" description="RNA polymerase sigma factor 70 region 4 type 2" evidence="9">
    <location>
        <begin position="121"/>
        <end position="171"/>
    </location>
</feature>
<feature type="non-terminal residue" evidence="10">
    <location>
        <position position="429"/>
    </location>
</feature>
<evidence type="ECO:0000313" key="11">
    <source>
        <dbReference type="Proteomes" id="UP001149140"/>
    </source>
</evidence>
<dbReference type="Proteomes" id="UP001149140">
    <property type="component" value="Unassembled WGS sequence"/>
</dbReference>
<dbReference type="InterPro" id="IPR039425">
    <property type="entry name" value="RNA_pol_sigma-70-like"/>
</dbReference>
<dbReference type="PROSITE" id="PS01063">
    <property type="entry name" value="SIGMA70_ECF"/>
    <property type="match status" value="1"/>
</dbReference>
<gene>
    <name evidence="10" type="ORF">OM076_40015</name>
</gene>
<dbReference type="Gene3D" id="1.10.1740.10">
    <property type="match status" value="1"/>
</dbReference>
<dbReference type="AlphaFoldDB" id="A0A9X3N3P6"/>
<protein>
    <recommendedName>
        <fullName evidence="6">RNA polymerase sigma factor</fullName>
    </recommendedName>
</protein>
<dbReference type="PANTHER" id="PTHR43133">
    <property type="entry name" value="RNA POLYMERASE ECF-TYPE SIGMA FACTO"/>
    <property type="match status" value="1"/>
</dbReference>
<dbReference type="NCBIfam" id="TIGR02937">
    <property type="entry name" value="sigma70-ECF"/>
    <property type="match status" value="1"/>
</dbReference>
<dbReference type="GO" id="GO:0006950">
    <property type="term" value="P:response to stress"/>
    <property type="evidence" value="ECO:0007669"/>
    <property type="project" value="UniProtKB-ARBA"/>
</dbReference>
<dbReference type="RefSeq" id="WP_270045776.1">
    <property type="nucleotide sequence ID" value="NZ_JAPDOD010000068.1"/>
</dbReference>
<organism evidence="10 11">
    <name type="scientific">Solirubrobacter ginsenosidimutans</name>
    <dbReference type="NCBI Taxonomy" id="490573"/>
    <lineage>
        <taxon>Bacteria</taxon>
        <taxon>Bacillati</taxon>
        <taxon>Actinomycetota</taxon>
        <taxon>Thermoleophilia</taxon>
        <taxon>Solirubrobacterales</taxon>
        <taxon>Solirubrobacteraceae</taxon>
        <taxon>Solirubrobacter</taxon>
    </lineage>
</organism>
<evidence type="ECO:0000256" key="1">
    <source>
        <dbReference type="ARBA" id="ARBA00010641"/>
    </source>
</evidence>
<comment type="caution">
    <text evidence="10">The sequence shown here is derived from an EMBL/GenBank/DDBJ whole genome shotgun (WGS) entry which is preliminary data.</text>
</comment>
<evidence type="ECO:0000256" key="5">
    <source>
        <dbReference type="ARBA" id="ARBA00023163"/>
    </source>
</evidence>
<dbReference type="InterPro" id="IPR014284">
    <property type="entry name" value="RNA_pol_sigma-70_dom"/>
</dbReference>